<keyword evidence="1" id="KW-0472">Membrane</keyword>
<sequence>MWLSRERGPVVLLGAVLVAFLAVTHLSFDLNAVLALAALVVVLLAFLPGGGVPRWAISVAGVLSLVALLLKPPVENVVTTPWLSVGIAVGAVTAVVVAVLPWLPARWWWVGLIVLAAGYALVILGGRPLIDVWVILRDSAGGLLRGLNPYEMHFPDVPAGQTDNCFNYLPATFLLTAPAQWLFGDVRWLETGYLLGACALLGWHTRRWPLALLVGVLPGTLYVVQQSWTEPLLLLGLVAGYVLIERGHANWAIVPVALALATKQHLVVLVPLLAFWPRFGWRRVLATFGAAAVVCLPWVIVDPGRFRACTADFYLLTPLQDRSVSAYQLIPAPLGTLVVVAVLMLAYWLVVRSRTGFLLGAGVVLAAFDLVNKQTFLNQWVFAAELVVAGLVVISTTPVGDTRDRRPGVKVEIRRRGGESVPCEPDSDISP</sequence>
<accession>A0A7W9KHI0</accession>
<feature type="transmembrane region" description="Helical" evidence="1">
    <location>
        <begin position="283"/>
        <end position="301"/>
    </location>
</feature>
<comment type="caution">
    <text evidence="2">The sequence shown here is derived from an EMBL/GenBank/DDBJ whole genome shotgun (WGS) entry which is preliminary data.</text>
</comment>
<evidence type="ECO:0000313" key="2">
    <source>
        <dbReference type="EMBL" id="MBB5892711.1"/>
    </source>
</evidence>
<feature type="transmembrane region" description="Helical" evidence="1">
    <location>
        <begin position="380"/>
        <end position="400"/>
    </location>
</feature>
<feature type="transmembrane region" description="Helical" evidence="1">
    <location>
        <begin position="82"/>
        <end position="103"/>
    </location>
</feature>
<feature type="transmembrane region" description="Helical" evidence="1">
    <location>
        <begin position="109"/>
        <end position="130"/>
    </location>
</feature>
<dbReference type="RefSeq" id="WP_184863621.1">
    <property type="nucleotide sequence ID" value="NZ_JACHIR010000001.1"/>
</dbReference>
<feature type="transmembrane region" description="Helical" evidence="1">
    <location>
        <begin position="329"/>
        <end position="350"/>
    </location>
</feature>
<evidence type="ECO:0000256" key="1">
    <source>
        <dbReference type="SAM" id="Phobius"/>
    </source>
</evidence>
<gene>
    <name evidence="2" type="ORF">BJ998_003907</name>
</gene>
<feature type="transmembrane region" description="Helical" evidence="1">
    <location>
        <begin position="6"/>
        <end position="23"/>
    </location>
</feature>
<proteinExistence type="predicted"/>
<feature type="transmembrane region" description="Helical" evidence="1">
    <location>
        <begin position="30"/>
        <end position="47"/>
    </location>
</feature>
<protein>
    <recommendedName>
        <fullName evidence="4">DUF2029 domain-containing protein</fullName>
    </recommendedName>
</protein>
<evidence type="ECO:0008006" key="4">
    <source>
        <dbReference type="Google" id="ProtNLM"/>
    </source>
</evidence>
<reference evidence="2 3" key="1">
    <citation type="submission" date="2020-08" db="EMBL/GenBank/DDBJ databases">
        <title>Sequencing the genomes of 1000 actinobacteria strains.</title>
        <authorList>
            <person name="Klenk H.-P."/>
        </authorList>
    </citation>
    <scope>NUCLEOTIDE SEQUENCE [LARGE SCALE GENOMIC DNA]</scope>
    <source>
        <strain evidence="2 3">DSM 43851</strain>
    </source>
</reference>
<keyword evidence="1" id="KW-0812">Transmembrane</keyword>
<name>A0A7W9KHI0_9PSEU</name>
<dbReference type="AlphaFoldDB" id="A0A7W9KHI0"/>
<organism evidence="2 3">
    <name type="scientific">Kutzneria kofuensis</name>
    <dbReference type="NCBI Taxonomy" id="103725"/>
    <lineage>
        <taxon>Bacteria</taxon>
        <taxon>Bacillati</taxon>
        <taxon>Actinomycetota</taxon>
        <taxon>Actinomycetes</taxon>
        <taxon>Pseudonocardiales</taxon>
        <taxon>Pseudonocardiaceae</taxon>
        <taxon>Kutzneria</taxon>
    </lineage>
</organism>
<feature type="transmembrane region" description="Helical" evidence="1">
    <location>
        <begin position="357"/>
        <end position="374"/>
    </location>
</feature>
<dbReference type="EMBL" id="JACHIR010000001">
    <property type="protein sequence ID" value="MBB5892711.1"/>
    <property type="molecule type" value="Genomic_DNA"/>
</dbReference>
<evidence type="ECO:0000313" key="3">
    <source>
        <dbReference type="Proteomes" id="UP000585638"/>
    </source>
</evidence>
<feature type="transmembrane region" description="Helical" evidence="1">
    <location>
        <begin position="53"/>
        <end position="70"/>
    </location>
</feature>
<keyword evidence="3" id="KW-1185">Reference proteome</keyword>
<keyword evidence="1" id="KW-1133">Transmembrane helix</keyword>
<dbReference type="Proteomes" id="UP000585638">
    <property type="component" value="Unassembled WGS sequence"/>
</dbReference>